<dbReference type="Proteomes" id="UP001219389">
    <property type="component" value="Unassembled WGS sequence"/>
</dbReference>
<organism evidence="7 20">
    <name type="scientific">Bacteroides ovatus</name>
    <dbReference type="NCBI Taxonomy" id="28116"/>
    <lineage>
        <taxon>Bacteria</taxon>
        <taxon>Pseudomonadati</taxon>
        <taxon>Bacteroidota</taxon>
        <taxon>Bacteroidia</taxon>
        <taxon>Bacteroidales</taxon>
        <taxon>Bacteroidaceae</taxon>
        <taxon>Bacteroides</taxon>
    </lineage>
</organism>
<evidence type="ECO:0000313" key="14">
    <source>
        <dbReference type="EMBL" id="MDC2745004.1"/>
    </source>
</evidence>
<dbReference type="InterPro" id="IPR039425">
    <property type="entry name" value="RNA_pol_sigma-70-like"/>
</dbReference>
<dbReference type="EMBL" id="QRJR01000025">
    <property type="protein sequence ID" value="RHH42009.1"/>
    <property type="molecule type" value="Genomic_DNA"/>
</dbReference>
<evidence type="ECO:0000313" key="20">
    <source>
        <dbReference type="Proteomes" id="UP000365824"/>
    </source>
</evidence>
<keyword evidence="4" id="KW-0804">Transcription</keyword>
<dbReference type="EMBL" id="VWFP01000028">
    <property type="protein sequence ID" value="KAA4621842.1"/>
    <property type="molecule type" value="Genomic_DNA"/>
</dbReference>
<dbReference type="SUPFAM" id="SSF88659">
    <property type="entry name" value="Sigma3 and sigma4 domains of RNA polymerase sigma factors"/>
    <property type="match status" value="1"/>
</dbReference>
<dbReference type="EMBL" id="VWLB01000058">
    <property type="protein sequence ID" value="KAA3923064.1"/>
    <property type="molecule type" value="Genomic_DNA"/>
</dbReference>
<gene>
    <name evidence="16" type="ORF">DW206_20030</name>
    <name evidence="15" type="ORF">DWX70_02780</name>
    <name evidence="12" type="ORF">F3B53_18610</name>
    <name evidence="10" type="ORF">F3B90_21310</name>
    <name evidence="11" type="ORF">F3B98_19640</name>
    <name evidence="9" type="ORF">F3D66_15475</name>
    <name evidence="8" type="ORF">F3D71_21375</name>
    <name evidence="7" type="ORF">F3F25_25015</name>
    <name evidence="6" type="ORF">F3F51_15230</name>
    <name evidence="13" type="ORF">PO240_12460</name>
    <name evidence="14" type="ORF">PO382_22630</name>
</gene>
<evidence type="ECO:0000313" key="21">
    <source>
        <dbReference type="Proteomes" id="UP000375690"/>
    </source>
</evidence>
<sequence length="181" mass="21878">MKNKQSLYKWLYETYENDLFSYGIAFGISKELLEDAIHDVFLHLYEREHKLWESQNMKFYLLNCLKNRIRTIKKKEMNTEFLEEGSDNYSFLIEVNGFELIDEEKERAAMQKQLKKMLDSLTDRQREAVYLRYTQGLSYEEIGKLMGIQPKAAQKLVYRAIEQMRKIQPQIIYFFLFGYFL</sequence>
<dbReference type="PANTHER" id="PTHR43133">
    <property type="entry name" value="RNA POLYMERASE ECF-TYPE SIGMA FACTO"/>
    <property type="match status" value="1"/>
</dbReference>
<dbReference type="EMBL" id="VWFC01000026">
    <property type="protein sequence ID" value="KAB1323767.1"/>
    <property type="molecule type" value="Genomic_DNA"/>
</dbReference>
<evidence type="ECO:0000259" key="5">
    <source>
        <dbReference type="Pfam" id="PF08281"/>
    </source>
</evidence>
<dbReference type="EMBL" id="JAQNZF010000042">
    <property type="protein sequence ID" value="MDC2745004.1"/>
    <property type="molecule type" value="Genomic_DNA"/>
</dbReference>
<evidence type="ECO:0000313" key="7">
    <source>
        <dbReference type="EMBL" id="KAA3923064.1"/>
    </source>
</evidence>
<dbReference type="GO" id="GO:0003677">
    <property type="term" value="F:DNA binding"/>
    <property type="evidence" value="ECO:0007669"/>
    <property type="project" value="InterPro"/>
</dbReference>
<dbReference type="Proteomes" id="UP001214017">
    <property type="component" value="Unassembled WGS sequence"/>
</dbReference>
<dbReference type="Proteomes" id="UP000473905">
    <property type="component" value="Unassembled WGS sequence"/>
</dbReference>
<dbReference type="GeneID" id="29452301"/>
<dbReference type="Proteomes" id="UP000365824">
    <property type="component" value="Unassembled WGS sequence"/>
</dbReference>
<dbReference type="Proteomes" id="UP000323717">
    <property type="component" value="Unassembled WGS sequence"/>
</dbReference>
<evidence type="ECO:0000313" key="15">
    <source>
        <dbReference type="EMBL" id="RGS88451.1"/>
    </source>
</evidence>
<comment type="caution">
    <text evidence="7">The sequence shown here is derived from an EMBL/GenBank/DDBJ whole genome shotgun (WGS) entry which is preliminary data.</text>
</comment>
<evidence type="ECO:0000313" key="11">
    <source>
        <dbReference type="EMBL" id="KAA4662326.1"/>
    </source>
</evidence>
<evidence type="ECO:0000313" key="9">
    <source>
        <dbReference type="EMBL" id="KAA4095760.1"/>
    </source>
</evidence>
<dbReference type="InterPro" id="IPR013249">
    <property type="entry name" value="RNA_pol_sigma70_r4_t2"/>
</dbReference>
<evidence type="ECO:0000313" key="6">
    <source>
        <dbReference type="EMBL" id="KAA3803945.1"/>
    </source>
</evidence>
<evidence type="ECO:0000313" key="8">
    <source>
        <dbReference type="EMBL" id="KAA3943883.1"/>
    </source>
</evidence>
<evidence type="ECO:0000256" key="3">
    <source>
        <dbReference type="ARBA" id="ARBA00023082"/>
    </source>
</evidence>
<keyword evidence="2" id="KW-0805">Transcription regulation</keyword>
<evidence type="ECO:0000313" key="10">
    <source>
        <dbReference type="EMBL" id="KAA4621842.1"/>
    </source>
</evidence>
<dbReference type="InterPro" id="IPR036388">
    <property type="entry name" value="WH-like_DNA-bd_sf"/>
</dbReference>
<evidence type="ECO:0000313" key="25">
    <source>
        <dbReference type="Proteomes" id="UP000473905"/>
    </source>
</evidence>
<dbReference type="Proteomes" id="UP000460135">
    <property type="component" value="Unassembled WGS sequence"/>
</dbReference>
<evidence type="ECO:0000313" key="23">
    <source>
        <dbReference type="Proteomes" id="UP000435985"/>
    </source>
</evidence>
<dbReference type="STRING" id="28116.Bovatus_01327"/>
<dbReference type="Proteomes" id="UP000266492">
    <property type="component" value="Unassembled WGS sequence"/>
</dbReference>
<evidence type="ECO:0000313" key="24">
    <source>
        <dbReference type="Proteomes" id="UP000460135"/>
    </source>
</evidence>
<dbReference type="Gene3D" id="1.10.1740.10">
    <property type="match status" value="1"/>
</dbReference>
<comment type="similarity">
    <text evidence="1">Belongs to the sigma-70 factor family. ECF subfamily.</text>
</comment>
<evidence type="ECO:0000256" key="2">
    <source>
        <dbReference type="ARBA" id="ARBA00023015"/>
    </source>
</evidence>
<evidence type="ECO:0000256" key="1">
    <source>
        <dbReference type="ARBA" id="ARBA00010641"/>
    </source>
</evidence>
<evidence type="ECO:0000313" key="13">
    <source>
        <dbReference type="EMBL" id="MDC2408687.1"/>
    </source>
</evidence>
<dbReference type="EMBL" id="JAQNWR010000008">
    <property type="protein sequence ID" value="MDC2408687.1"/>
    <property type="molecule type" value="Genomic_DNA"/>
</dbReference>
<dbReference type="EMBL" id="VWLE01000402">
    <property type="protein sequence ID" value="KAA3943883.1"/>
    <property type="molecule type" value="Genomic_DNA"/>
</dbReference>
<dbReference type="RefSeq" id="WP_004296671.1">
    <property type="nucleotide sequence ID" value="NZ_BAABYJ010000001.1"/>
</dbReference>
<evidence type="ECO:0000313" key="18">
    <source>
        <dbReference type="Proteomes" id="UP000283329"/>
    </source>
</evidence>
<evidence type="ECO:0000313" key="22">
    <source>
        <dbReference type="Proteomes" id="UP000424805"/>
    </source>
</evidence>
<keyword evidence="3" id="KW-0731">Sigma factor</keyword>
<dbReference type="InterPro" id="IPR014284">
    <property type="entry name" value="RNA_pol_sigma-70_dom"/>
</dbReference>
<feature type="domain" description="RNA polymerase sigma factor 70 region 4 type 2" evidence="5">
    <location>
        <begin position="113"/>
        <end position="164"/>
    </location>
</feature>
<accession>A0A139KRG4</accession>
<dbReference type="EMBL" id="VWLX01000010">
    <property type="protein sequence ID" value="KAA3803945.1"/>
    <property type="molecule type" value="Genomic_DNA"/>
</dbReference>
<dbReference type="Pfam" id="PF08281">
    <property type="entry name" value="Sigma70_r4_2"/>
    <property type="match status" value="1"/>
</dbReference>
<dbReference type="CDD" id="cd06171">
    <property type="entry name" value="Sigma70_r4"/>
    <property type="match status" value="1"/>
</dbReference>
<dbReference type="SUPFAM" id="SSF88946">
    <property type="entry name" value="Sigma2 domain of RNA polymerase sigma factors"/>
    <property type="match status" value="1"/>
</dbReference>
<reference evidence="17 18" key="1">
    <citation type="submission" date="2018-08" db="EMBL/GenBank/DDBJ databases">
        <title>A genome reference for cultivated species of the human gut microbiota.</title>
        <authorList>
            <person name="Zou Y."/>
            <person name="Xue W."/>
            <person name="Luo G."/>
        </authorList>
    </citation>
    <scope>NUCLEOTIDE SEQUENCE [LARGE SCALE GENOMIC DNA]</scope>
    <source>
        <strain evidence="15 17">AF20-9LB</strain>
        <strain evidence="16 18">AM17-48</strain>
    </source>
</reference>
<evidence type="ECO:0000313" key="12">
    <source>
        <dbReference type="EMBL" id="KAB1323767.1"/>
    </source>
</evidence>
<proteinExistence type="inferred from homology"/>
<name>A0A139KRG4_BACOV</name>
<reference evidence="13" key="3">
    <citation type="submission" date="2022-10" db="EMBL/GenBank/DDBJ databases">
        <title>Human gut microbiome strain richness.</title>
        <authorList>
            <person name="Chen-Liaw A."/>
        </authorList>
    </citation>
    <scope>NUCLEOTIDE SEQUENCE</scope>
    <source>
        <strain evidence="14">BSD2780120875st1_E1_BSD2780120875_150330</strain>
        <strain evidence="13">F7_m1001271B151109d0_201107</strain>
    </source>
</reference>
<keyword evidence="25" id="KW-1185">Reference proteome</keyword>
<dbReference type="Gene3D" id="1.10.10.10">
    <property type="entry name" value="Winged helix-like DNA-binding domain superfamily/Winged helix DNA-binding domain"/>
    <property type="match status" value="1"/>
</dbReference>
<dbReference type="GO" id="GO:0006352">
    <property type="term" value="P:DNA-templated transcription initiation"/>
    <property type="evidence" value="ECO:0007669"/>
    <property type="project" value="InterPro"/>
</dbReference>
<dbReference type="Proteomes" id="UP000375690">
    <property type="component" value="Unassembled WGS sequence"/>
</dbReference>
<dbReference type="PANTHER" id="PTHR43133:SF46">
    <property type="entry name" value="RNA POLYMERASE SIGMA-70 FACTOR ECF SUBFAMILY"/>
    <property type="match status" value="1"/>
</dbReference>
<dbReference type="EMBL" id="VWKB01000021">
    <property type="protein sequence ID" value="KAA4095760.1"/>
    <property type="molecule type" value="Genomic_DNA"/>
</dbReference>
<dbReference type="Proteomes" id="UP000424805">
    <property type="component" value="Unassembled WGS sequence"/>
</dbReference>
<evidence type="ECO:0000313" key="16">
    <source>
        <dbReference type="EMBL" id="RHH42009.1"/>
    </source>
</evidence>
<dbReference type="NCBIfam" id="TIGR02937">
    <property type="entry name" value="sigma70-ECF"/>
    <property type="match status" value="1"/>
</dbReference>
<reference evidence="19 20" key="2">
    <citation type="journal article" date="2019" name="Nat. Med.">
        <title>A library of human gut bacterial isolates paired with longitudinal multiomics data enables mechanistic microbiome research.</title>
        <authorList>
            <person name="Poyet M."/>
            <person name="Groussin M."/>
            <person name="Gibbons S.M."/>
            <person name="Avila-Pacheco J."/>
            <person name="Jiang X."/>
            <person name="Kearney S.M."/>
            <person name="Perrotta A.R."/>
            <person name="Berdy B."/>
            <person name="Zhao S."/>
            <person name="Lieberman T.D."/>
            <person name="Swanson P.K."/>
            <person name="Smith M."/>
            <person name="Roesemann S."/>
            <person name="Alexander J.E."/>
            <person name="Rich S.A."/>
            <person name="Livny J."/>
            <person name="Vlamakis H."/>
            <person name="Clish C."/>
            <person name="Bullock K."/>
            <person name="Deik A."/>
            <person name="Scott J."/>
            <person name="Pierce K.A."/>
            <person name="Xavier R.J."/>
            <person name="Alm E.J."/>
        </authorList>
    </citation>
    <scope>NUCLEOTIDE SEQUENCE [LARGE SCALE GENOMIC DNA]</scope>
    <source>
        <strain evidence="9 25">BIOML-A134</strain>
        <strain evidence="11 23">BIOML-A14</strain>
        <strain evidence="10 22">BIOML-A15</strain>
        <strain evidence="7 20">BIOML-A160</strain>
        <strain evidence="8 19">BIOML-A163</strain>
        <strain evidence="6 24">BIOML-A183</strain>
        <strain evidence="12 21">BIOML-A2</strain>
    </source>
</reference>
<dbReference type="InterPro" id="IPR013325">
    <property type="entry name" value="RNA_pol_sigma_r2"/>
</dbReference>
<dbReference type="Proteomes" id="UP000283329">
    <property type="component" value="Unassembled WGS sequence"/>
</dbReference>
<dbReference type="AlphaFoldDB" id="A0A139KRG4"/>
<dbReference type="InterPro" id="IPR013324">
    <property type="entry name" value="RNA_pol_sigma_r3/r4-like"/>
</dbReference>
<dbReference type="EMBL" id="VWFO01000029">
    <property type="protein sequence ID" value="KAA4662326.1"/>
    <property type="molecule type" value="Genomic_DNA"/>
</dbReference>
<evidence type="ECO:0000313" key="17">
    <source>
        <dbReference type="Proteomes" id="UP000266492"/>
    </source>
</evidence>
<dbReference type="KEGG" id="boa:Bovatus_01327"/>
<protein>
    <submittedName>
        <fullName evidence="7">Sigma-70 family RNA polymerase sigma factor</fullName>
    </submittedName>
</protein>
<dbReference type="EMBL" id="QRVZ01000001">
    <property type="protein sequence ID" value="RGS88451.1"/>
    <property type="molecule type" value="Genomic_DNA"/>
</dbReference>
<evidence type="ECO:0000256" key="4">
    <source>
        <dbReference type="ARBA" id="ARBA00023163"/>
    </source>
</evidence>
<dbReference type="GO" id="GO:0016987">
    <property type="term" value="F:sigma factor activity"/>
    <property type="evidence" value="ECO:0007669"/>
    <property type="project" value="UniProtKB-KW"/>
</dbReference>
<evidence type="ECO:0000313" key="19">
    <source>
        <dbReference type="Proteomes" id="UP000323717"/>
    </source>
</evidence>
<dbReference type="Proteomes" id="UP000435985">
    <property type="component" value="Unassembled WGS sequence"/>
</dbReference>